<feature type="transmembrane region" description="Helical" evidence="6">
    <location>
        <begin position="466"/>
        <end position="485"/>
    </location>
</feature>
<feature type="transmembrane region" description="Helical" evidence="6">
    <location>
        <begin position="347"/>
        <end position="372"/>
    </location>
</feature>
<proteinExistence type="predicted"/>
<keyword evidence="5 6" id="KW-0472">Membrane</keyword>
<feature type="transmembrane region" description="Helical" evidence="6">
    <location>
        <begin position="439"/>
        <end position="460"/>
    </location>
</feature>
<evidence type="ECO:0000313" key="7">
    <source>
        <dbReference type="EMBL" id="PJJ72442.1"/>
    </source>
</evidence>
<sequence>MIGTADRGGLARSGVISLAGSAFAAIAALALTLLIGNGLGASGTGVFFQAVGIFTVLTQMLKLGTNSGIIRELARQRAHDERGGAWRTVLIALVPVVVVSVVVAVAVAVYADVIAGWLGPARQRDELTVLLGDLAPYLVVASAMSVLQTASRMVRGVGTFTLLQNVLLPASRLIAAGAVLVLGWGALSAFRGWLLPLPVWLAATIVVVAVPLVRDVRDRSPGDAGWRRSSAAFWRFSAARGVGAALETVFEWADVLLVAALASPADAGVYAVVTRTVRAGQVVDRAMRIAAAPTISGLLARGDVDAARTLHTRVARTMILATWPFYLVLALSGAAVLQLFGPEFVRGAGVLAVLAAVTMITTAAGMLQSILLQGGRSSWQVGNKAVAVVLIIGLNVLLLPSLGLLGAAIAWSAAVAADTVLAAWQVHRRMGVRLEPARLLSAAVPALVVFGAGGLVVRALSGDAPIPAALGSVALGLVYLAWLWLDRHRLGLDPVWALVLPRRGRPRQLPPGTPEAPPAL</sequence>
<feature type="transmembrane region" description="Helical" evidence="6">
    <location>
        <begin position="15"/>
        <end position="35"/>
    </location>
</feature>
<dbReference type="EMBL" id="PGFF01000001">
    <property type="protein sequence ID" value="PJJ72442.1"/>
    <property type="molecule type" value="Genomic_DNA"/>
</dbReference>
<keyword evidence="8" id="KW-1185">Reference proteome</keyword>
<evidence type="ECO:0000313" key="8">
    <source>
        <dbReference type="Proteomes" id="UP000228758"/>
    </source>
</evidence>
<feature type="transmembrane region" description="Helical" evidence="6">
    <location>
        <begin position="193"/>
        <end position="213"/>
    </location>
</feature>
<dbReference type="OrthoDB" id="3294889at2"/>
<keyword evidence="4 6" id="KW-1133">Transmembrane helix</keyword>
<gene>
    <name evidence="7" type="ORF">CLV46_2014</name>
</gene>
<keyword evidence="3 6" id="KW-0812">Transmembrane</keyword>
<name>A0A2M9CKM7_9MICO</name>
<reference evidence="7 8" key="1">
    <citation type="submission" date="2017-11" db="EMBL/GenBank/DDBJ databases">
        <title>Genomic Encyclopedia of Archaeal and Bacterial Type Strains, Phase II (KMG-II): From Individual Species to Whole Genera.</title>
        <authorList>
            <person name="Goeker M."/>
        </authorList>
    </citation>
    <scope>NUCLEOTIDE SEQUENCE [LARGE SCALE GENOMIC DNA]</scope>
    <source>
        <strain evidence="7 8">DSM 27393</strain>
    </source>
</reference>
<feature type="transmembrane region" description="Helical" evidence="6">
    <location>
        <begin position="134"/>
        <end position="154"/>
    </location>
</feature>
<feature type="transmembrane region" description="Helical" evidence="6">
    <location>
        <begin position="47"/>
        <end position="64"/>
    </location>
</feature>
<evidence type="ECO:0000256" key="4">
    <source>
        <dbReference type="ARBA" id="ARBA00022989"/>
    </source>
</evidence>
<feature type="transmembrane region" description="Helical" evidence="6">
    <location>
        <begin position="85"/>
        <end position="111"/>
    </location>
</feature>
<dbReference type="PANTHER" id="PTHR30250:SF11">
    <property type="entry name" value="O-ANTIGEN TRANSPORTER-RELATED"/>
    <property type="match status" value="1"/>
</dbReference>
<dbReference type="GO" id="GO:0005886">
    <property type="term" value="C:plasma membrane"/>
    <property type="evidence" value="ECO:0007669"/>
    <property type="project" value="UniProtKB-SubCell"/>
</dbReference>
<comment type="caution">
    <text evidence="7">The sequence shown here is derived from an EMBL/GenBank/DDBJ whole genome shotgun (WGS) entry which is preliminary data.</text>
</comment>
<dbReference type="PANTHER" id="PTHR30250">
    <property type="entry name" value="PST FAMILY PREDICTED COLANIC ACID TRANSPORTER"/>
    <property type="match status" value="1"/>
</dbReference>
<comment type="subcellular location">
    <subcellularLocation>
        <location evidence="1">Cell membrane</location>
        <topology evidence="1">Multi-pass membrane protein</topology>
    </subcellularLocation>
</comment>
<keyword evidence="2" id="KW-1003">Cell membrane</keyword>
<feature type="transmembrane region" description="Helical" evidence="6">
    <location>
        <begin position="318"/>
        <end position="341"/>
    </location>
</feature>
<feature type="transmembrane region" description="Helical" evidence="6">
    <location>
        <begin position="408"/>
        <end position="427"/>
    </location>
</feature>
<feature type="transmembrane region" description="Helical" evidence="6">
    <location>
        <begin position="384"/>
        <end position="402"/>
    </location>
</feature>
<protein>
    <submittedName>
        <fullName evidence="7">O-antigen/teichoic acid export membrane protein</fullName>
    </submittedName>
</protein>
<evidence type="ECO:0000256" key="5">
    <source>
        <dbReference type="ARBA" id="ARBA00023136"/>
    </source>
</evidence>
<dbReference type="RefSeq" id="WP_100364630.1">
    <property type="nucleotide sequence ID" value="NZ_PGFF01000001.1"/>
</dbReference>
<accession>A0A2M9CKM7</accession>
<evidence type="ECO:0000256" key="3">
    <source>
        <dbReference type="ARBA" id="ARBA00022692"/>
    </source>
</evidence>
<dbReference type="Proteomes" id="UP000228758">
    <property type="component" value="Unassembled WGS sequence"/>
</dbReference>
<dbReference type="AlphaFoldDB" id="A0A2M9CKM7"/>
<feature type="transmembrane region" description="Helical" evidence="6">
    <location>
        <begin position="166"/>
        <end position="187"/>
    </location>
</feature>
<evidence type="ECO:0000256" key="2">
    <source>
        <dbReference type="ARBA" id="ARBA00022475"/>
    </source>
</evidence>
<organism evidence="7 8">
    <name type="scientific">Diaminobutyricimonas aerilata</name>
    <dbReference type="NCBI Taxonomy" id="1162967"/>
    <lineage>
        <taxon>Bacteria</taxon>
        <taxon>Bacillati</taxon>
        <taxon>Actinomycetota</taxon>
        <taxon>Actinomycetes</taxon>
        <taxon>Micrococcales</taxon>
        <taxon>Microbacteriaceae</taxon>
        <taxon>Diaminobutyricimonas</taxon>
    </lineage>
</organism>
<evidence type="ECO:0000256" key="1">
    <source>
        <dbReference type="ARBA" id="ARBA00004651"/>
    </source>
</evidence>
<evidence type="ECO:0000256" key="6">
    <source>
        <dbReference type="SAM" id="Phobius"/>
    </source>
</evidence>
<dbReference type="InterPro" id="IPR050833">
    <property type="entry name" value="Poly_Biosynth_Transport"/>
</dbReference>